<reference evidence="10" key="1">
    <citation type="submission" date="2025-08" db="UniProtKB">
        <authorList>
            <consortium name="RefSeq"/>
        </authorList>
    </citation>
    <scope>IDENTIFICATION</scope>
</reference>
<evidence type="ECO:0000313" key="9">
    <source>
        <dbReference type="Proteomes" id="UP001652625"/>
    </source>
</evidence>
<dbReference type="SUPFAM" id="SSF47459">
    <property type="entry name" value="HLH, helix-loop-helix DNA-binding domain"/>
    <property type="match status" value="1"/>
</dbReference>
<dbReference type="PROSITE" id="PS50112">
    <property type="entry name" value="PAS"/>
    <property type="match status" value="2"/>
</dbReference>
<dbReference type="InterPro" id="IPR035965">
    <property type="entry name" value="PAS-like_dom_sf"/>
</dbReference>
<dbReference type="PROSITE" id="PS50888">
    <property type="entry name" value="BHLH"/>
    <property type="match status" value="1"/>
</dbReference>
<dbReference type="Pfam" id="PF00010">
    <property type="entry name" value="HLH"/>
    <property type="match status" value="1"/>
</dbReference>
<feature type="domain" description="PAS" evidence="7">
    <location>
        <begin position="123"/>
        <end position="194"/>
    </location>
</feature>
<evidence type="ECO:0000313" key="10">
    <source>
        <dbReference type="RefSeq" id="XP_065672574.1"/>
    </source>
</evidence>
<dbReference type="CDD" id="cd00130">
    <property type="entry name" value="PAS"/>
    <property type="match status" value="2"/>
</dbReference>
<proteinExistence type="predicted"/>
<evidence type="ECO:0000259" key="7">
    <source>
        <dbReference type="PROSITE" id="PS50112"/>
    </source>
</evidence>
<comment type="subcellular location">
    <subcellularLocation>
        <location evidence="1">Nucleus</location>
    </subcellularLocation>
</comment>
<dbReference type="InterPro" id="IPR036638">
    <property type="entry name" value="HLH_DNA-bd_sf"/>
</dbReference>
<keyword evidence="5" id="KW-0804">Transcription</keyword>
<evidence type="ECO:0000256" key="1">
    <source>
        <dbReference type="ARBA" id="ARBA00004123"/>
    </source>
</evidence>
<feature type="domain" description="BHLH" evidence="8">
    <location>
        <begin position="53"/>
        <end position="106"/>
    </location>
</feature>
<evidence type="ECO:0000259" key="8">
    <source>
        <dbReference type="PROSITE" id="PS50888"/>
    </source>
</evidence>
<protein>
    <submittedName>
        <fullName evidence="10">Aryl hydrocarbon receptor nuclear translocator homolog isoform X1</fullName>
    </submittedName>
</protein>
<dbReference type="PRINTS" id="PR00785">
    <property type="entry name" value="NCTRNSLOCATR"/>
</dbReference>
<accession>A0ABM4DDT8</accession>
<evidence type="ECO:0000256" key="2">
    <source>
        <dbReference type="ARBA" id="ARBA00022737"/>
    </source>
</evidence>
<dbReference type="SMART" id="SM00353">
    <property type="entry name" value="HLH"/>
    <property type="match status" value="1"/>
</dbReference>
<keyword evidence="6" id="KW-0539">Nucleus</keyword>
<sequence>MQQQSITDADMVNDIVISKKRSRSVEEEYSDEDVKVNEDKVKVARKEQSKERFARENHSEIERRRRNKMNAYINELSDMVPSCNGLVRKPDKLTVLKMAVNYMKSLHGSSNKDEDLKPTFLSDEELKHLVLEATDGFLFVVLCKTGRLIYISDAITPVLNQLQTHWINRNLFDLVHPEDKDKLRDQLDVSISKDTRIIDLKTASIKAVGNNENCLKSGSRRSFLIRMRCGDVQNEKSENDIHEANNCNDKRVIYQDKIYSVVHCTGYIRNIEDGILSDLSCNAEQKSKEDFLCLIAIGRLQPTSMPTSKDILDSSSPCEFITRQTLDGRFSFIDQRVTDVLGYRPIDLLGKLCFDFYLHEDAKYMSENYDQVIKLKGQPLSVRFHFKHLNGEPILVRSSCCSFQNPYTDEAEYIICNNTVIKDIQAPVNRTPDNPLKYLSAKDPTNKFSNTSIIQEKPGFSIHSSHHGFQKDNNLCESQVLKMKRRFSGISEPSSIKCTVSQLVDPTCDEYVTTCDENTTQSKYVTTCDEYVTTCDEYVTTCDECVTTCDEYVTTCDEYVTTCDEYVTTCDEYVTTCDEYVTTCDENTTQKIRASGILANMARKRQQENNYSKPPSSGCSYLFHVQSQYNMTANEIPSLVSPELKNEEINGLDNNYLSSHKIINTRDANLSNLHESSILLENDKLPRCELYKQLNENNTETNLLYWNSPGWT</sequence>
<evidence type="ECO:0000256" key="3">
    <source>
        <dbReference type="ARBA" id="ARBA00023015"/>
    </source>
</evidence>
<dbReference type="RefSeq" id="XP_065672574.1">
    <property type="nucleotide sequence ID" value="XM_065816502.1"/>
</dbReference>
<dbReference type="SUPFAM" id="SSF55785">
    <property type="entry name" value="PYP-like sensor domain (PAS domain)"/>
    <property type="match status" value="2"/>
</dbReference>
<gene>
    <name evidence="10" type="primary">LOC136090256</name>
</gene>
<keyword evidence="2" id="KW-0677">Repeat</keyword>
<dbReference type="InterPro" id="IPR050933">
    <property type="entry name" value="Circadian_TF"/>
</dbReference>
<keyword evidence="3" id="KW-0805">Transcription regulation</keyword>
<dbReference type="Gene3D" id="3.30.450.20">
    <property type="entry name" value="PAS domain"/>
    <property type="match status" value="2"/>
</dbReference>
<dbReference type="SMART" id="SM00091">
    <property type="entry name" value="PAS"/>
    <property type="match status" value="2"/>
</dbReference>
<dbReference type="GeneID" id="136090256"/>
<feature type="domain" description="PAS" evidence="7">
    <location>
        <begin position="327"/>
        <end position="376"/>
    </location>
</feature>
<dbReference type="Pfam" id="PF00989">
    <property type="entry name" value="PAS"/>
    <property type="match status" value="1"/>
</dbReference>
<dbReference type="PANTHER" id="PTHR23042">
    <property type="entry name" value="CIRCADIAN PROTEIN CLOCK/ARNT/BMAL/PAS"/>
    <property type="match status" value="1"/>
</dbReference>
<dbReference type="InterPro" id="IPR013767">
    <property type="entry name" value="PAS_fold"/>
</dbReference>
<dbReference type="InterPro" id="IPR000014">
    <property type="entry name" value="PAS"/>
</dbReference>
<evidence type="ECO:0000256" key="6">
    <source>
        <dbReference type="ARBA" id="ARBA00023242"/>
    </source>
</evidence>
<dbReference type="Proteomes" id="UP001652625">
    <property type="component" value="Chromosome 13"/>
</dbReference>
<organism evidence="9 10">
    <name type="scientific">Hydra vulgaris</name>
    <name type="common">Hydra</name>
    <name type="synonym">Hydra attenuata</name>
    <dbReference type="NCBI Taxonomy" id="6087"/>
    <lineage>
        <taxon>Eukaryota</taxon>
        <taxon>Metazoa</taxon>
        <taxon>Cnidaria</taxon>
        <taxon>Hydrozoa</taxon>
        <taxon>Hydroidolina</taxon>
        <taxon>Anthoathecata</taxon>
        <taxon>Aplanulata</taxon>
        <taxon>Hydridae</taxon>
        <taxon>Hydra</taxon>
    </lineage>
</organism>
<keyword evidence="10" id="KW-0675">Receptor</keyword>
<evidence type="ECO:0000256" key="4">
    <source>
        <dbReference type="ARBA" id="ARBA00023125"/>
    </source>
</evidence>
<keyword evidence="4" id="KW-0238">DNA-binding</keyword>
<dbReference type="Pfam" id="PF14598">
    <property type="entry name" value="PAS_11"/>
    <property type="match status" value="1"/>
</dbReference>
<name>A0ABM4DDT8_HYDVU</name>
<keyword evidence="9" id="KW-1185">Reference proteome</keyword>
<evidence type="ECO:0000256" key="5">
    <source>
        <dbReference type="ARBA" id="ARBA00023163"/>
    </source>
</evidence>
<dbReference type="InterPro" id="IPR011598">
    <property type="entry name" value="bHLH_dom"/>
</dbReference>
<dbReference type="Gene3D" id="4.10.280.10">
    <property type="entry name" value="Helix-loop-helix DNA-binding domain"/>
    <property type="match status" value="1"/>
</dbReference>
<dbReference type="InterPro" id="IPR001067">
    <property type="entry name" value="Nuc_translocat"/>
</dbReference>